<dbReference type="Gene3D" id="1.20.5.110">
    <property type="match status" value="1"/>
</dbReference>
<feature type="region of interest" description="Disordered" evidence="5">
    <location>
        <begin position="1255"/>
        <end position="1416"/>
    </location>
</feature>
<feature type="compositionally biased region" description="Acidic residues" evidence="5">
    <location>
        <begin position="824"/>
        <end position="839"/>
    </location>
</feature>
<comment type="caution">
    <text evidence="7">The sequence shown here is derived from an EMBL/GenBank/DDBJ whole genome shotgun (WGS) entry which is preliminary data.</text>
</comment>
<feature type="compositionally biased region" description="Low complexity" evidence="5">
    <location>
        <begin position="1202"/>
        <end position="1217"/>
    </location>
</feature>
<dbReference type="GO" id="GO:0005096">
    <property type="term" value="F:GTPase activator activity"/>
    <property type="evidence" value="ECO:0007669"/>
    <property type="project" value="TreeGrafter"/>
</dbReference>
<feature type="compositionally biased region" description="Gly residues" evidence="5">
    <location>
        <begin position="1218"/>
        <end position="1227"/>
    </location>
</feature>
<feature type="compositionally biased region" description="Basic residues" evidence="5">
    <location>
        <begin position="368"/>
        <end position="378"/>
    </location>
</feature>
<evidence type="ECO:0000256" key="4">
    <source>
        <dbReference type="SAM" id="Coils"/>
    </source>
</evidence>
<dbReference type="InterPro" id="IPR015943">
    <property type="entry name" value="WD40/YVTN_repeat-like_dom_sf"/>
</dbReference>
<dbReference type="GO" id="GO:0005886">
    <property type="term" value="C:plasma membrane"/>
    <property type="evidence" value="ECO:0007669"/>
    <property type="project" value="TreeGrafter"/>
</dbReference>
<feature type="region of interest" description="Disordered" evidence="5">
    <location>
        <begin position="1190"/>
        <end position="1227"/>
    </location>
</feature>
<dbReference type="GO" id="GO:0005737">
    <property type="term" value="C:cytoplasm"/>
    <property type="evidence" value="ECO:0007669"/>
    <property type="project" value="UniProtKB-SubCell"/>
</dbReference>
<proteinExistence type="predicted"/>
<dbReference type="GO" id="GO:0045159">
    <property type="term" value="F:myosin II binding"/>
    <property type="evidence" value="ECO:0007669"/>
    <property type="project" value="TreeGrafter"/>
</dbReference>
<name>A0A835SZW3_9CHLO</name>
<dbReference type="InterPro" id="IPR042855">
    <property type="entry name" value="V_SNARE_CC"/>
</dbReference>
<feature type="coiled-coil region" evidence="4">
    <location>
        <begin position="1418"/>
        <end position="1448"/>
    </location>
</feature>
<protein>
    <recommendedName>
        <fullName evidence="6">V-SNARE coiled-coil homology domain-containing protein</fullName>
    </recommendedName>
</protein>
<dbReference type="InterPro" id="IPR001388">
    <property type="entry name" value="Synaptobrevin-like"/>
</dbReference>
<dbReference type="GO" id="GO:0006893">
    <property type="term" value="P:Golgi to plasma membrane transport"/>
    <property type="evidence" value="ECO:0007669"/>
    <property type="project" value="TreeGrafter"/>
</dbReference>
<evidence type="ECO:0000256" key="1">
    <source>
        <dbReference type="ARBA" id="ARBA00004496"/>
    </source>
</evidence>
<feature type="compositionally biased region" description="Gly residues" evidence="5">
    <location>
        <begin position="1365"/>
        <end position="1374"/>
    </location>
</feature>
<gene>
    <name evidence="7" type="ORF">HYH02_013415</name>
</gene>
<dbReference type="EMBL" id="JAEHOD010000074">
    <property type="protein sequence ID" value="KAG2431284.1"/>
    <property type="molecule type" value="Genomic_DNA"/>
</dbReference>
<feature type="region of interest" description="Disordered" evidence="5">
    <location>
        <begin position="1076"/>
        <end position="1113"/>
    </location>
</feature>
<dbReference type="GO" id="GO:0019905">
    <property type="term" value="F:syntaxin binding"/>
    <property type="evidence" value="ECO:0007669"/>
    <property type="project" value="TreeGrafter"/>
</dbReference>
<keyword evidence="8" id="KW-1185">Reference proteome</keyword>
<dbReference type="PANTHER" id="PTHR10241:SF25">
    <property type="entry name" value="TOMOSYN, ISOFORM C"/>
    <property type="match status" value="1"/>
</dbReference>
<dbReference type="PRINTS" id="PR00219">
    <property type="entry name" value="SYNAPTOBREVN"/>
</dbReference>
<feature type="compositionally biased region" description="Acidic residues" evidence="5">
    <location>
        <begin position="1283"/>
        <end position="1304"/>
    </location>
</feature>
<keyword evidence="2" id="KW-0963">Cytoplasm</keyword>
<dbReference type="SUPFAM" id="SSF58038">
    <property type="entry name" value="SNARE fusion complex"/>
    <property type="match status" value="1"/>
</dbReference>
<evidence type="ECO:0000256" key="5">
    <source>
        <dbReference type="SAM" id="MobiDB-lite"/>
    </source>
</evidence>
<feature type="domain" description="V-SNARE coiled-coil homology" evidence="6">
    <location>
        <begin position="1406"/>
        <end position="1470"/>
    </location>
</feature>
<dbReference type="Proteomes" id="UP000613740">
    <property type="component" value="Unassembled WGS sequence"/>
</dbReference>
<evidence type="ECO:0000256" key="2">
    <source>
        <dbReference type="ARBA" id="ARBA00022490"/>
    </source>
</evidence>
<dbReference type="OrthoDB" id="19944at2759"/>
<accession>A0A835SZW3</accession>
<comment type="subcellular location">
    <subcellularLocation>
        <location evidence="1">Cytoplasm</location>
    </subcellularLocation>
</comment>
<dbReference type="GO" id="GO:0006887">
    <property type="term" value="P:exocytosis"/>
    <property type="evidence" value="ECO:0007669"/>
    <property type="project" value="TreeGrafter"/>
</dbReference>
<evidence type="ECO:0000259" key="6">
    <source>
        <dbReference type="PROSITE" id="PS50892"/>
    </source>
</evidence>
<feature type="region of interest" description="Disordered" evidence="5">
    <location>
        <begin position="855"/>
        <end position="904"/>
    </location>
</feature>
<dbReference type="SUPFAM" id="SSF50978">
    <property type="entry name" value="WD40 repeat-like"/>
    <property type="match status" value="1"/>
</dbReference>
<dbReference type="Gene3D" id="2.130.10.10">
    <property type="entry name" value="YVTN repeat-like/Quinoprotein amine dehydrogenase"/>
    <property type="match status" value="2"/>
</dbReference>
<evidence type="ECO:0000313" key="8">
    <source>
        <dbReference type="Proteomes" id="UP000613740"/>
    </source>
</evidence>
<feature type="region of interest" description="Disordered" evidence="5">
    <location>
        <begin position="322"/>
        <end position="391"/>
    </location>
</feature>
<keyword evidence="3 4" id="KW-0175">Coiled coil</keyword>
<sequence length="1471" mass="151233">MFGLGKPKTRAEAAPDRLRAESVSHELKASIGIPGTADGLAYEPVQGAIAVSTSDGKVKIFGAPGVERTVYSHARYPYATRQLMWLRNRGVLLRVSKGGFMECWSVAAGSRSHGGVRSLGSVKVKHDKICCVADMARDPYVLMGCASGGLRIAQLVDAAGAATSQPRAVRKLAVAPYRVRREELGGEGEVRQLAVQSLGPVHRALVLFTAGMVAVWDLRAAQLVCCLNPTSKDAAAAYPALAAAGEASAVCWVGTRHGDFATGHVDGSVLLWGLPGLELGEPELHAALRVVAGAAEPIRMLRCAYGEVEGLLVVGGGEPEQPEGLALLPLPEPAKQEDEDEGDEDDEEDEDEEQLVDEEDDDDEAAARRARRRRRAAAKRQAQGRKDKAPSPLKLPWFGHLIGFTLVSQGGAVTGYEDPVAVLQLVEGGQLVLFDLAAKAPANMTPLFQQRTGVSVTEAALVPVRRPSGSPPTAISLSGLRKVAAAAEAEDESLRDPSGGLGAFEAGVPPPLPADASWGLVYCAGYKDGGVCLWDLHGGTSRLLASAPLGDAADPSVFAAAAASTAADPSSNSAAAGGAGGGGSPGSVTAVSLVWSTGLVLAGHHRGELRVYQFSGSDRTADCLVLDSVNTPGTAMSLWQPAGLQLRLRVRVSSGEITSLAYCQSIRSIAVGDKSGGVALVDTGRPVVRWYAMPCSGAALAVALAPLPLPPPKARLPELAGAGEEGAPSPTVVVADAEGCLAALDAARGCFVGKGGELRPKNHSYSLCLELLDESYSPLWSRQQLGAGCSQAALGSGTPGGEGPSAGRRSLGGREAEPGRGSGGEEDEDEDEDEGAELEGDEDMDVDALLAKAAAHVDGSGHGKRSTHSSVRGSRHGAKSGTRRGGGGHAEEAEDTSGSVLSSCPDPTGHHVLLVTDQYLRLYSAANVMSGDRSVAAKRHVAPGQQLVYARPVAAGGGAAPGVMALAAAEHGLCVQVYSLPSLELVHEAPLSGCLSWYWDVPPGHERRLGRLAATSRLGQLHLMGLGNELLQMGVLAGLPPPALPSGLFSAEAAAASLEAAAEYEATHMVTMGRLSREPSAPVPDSRATESGPSTLIEGMDSPTARTEGRRVDKGPAAAVMVAEKTALVAGKAKEAAKEANVTLTKVFNKVQQGLTRAVEETTKGVKTLATGVAGGVAQVQQALIDGSGGMAAEQPGGSGAALGTAGSAGGRKVPPAAGGGRGGGGRSAEWYASLPDLGIVFSRTVPDDDAELARMRRKARKPAGGGSDEEGARQAGGGGGVDEAEEEDDDDISLLSITDDEDSSSPARPRGPGRRAAAAPAPQPARRPAAPAPAYGGAGARSSGGDEESMRADLFGGARPYTSAGGGGAGAGAGSRASAAAASSTAAMSAPRHRTADEIKRAYGRPTNTTARANDVREVMEQNRNKLAERGEKLNRLNDKAADLEASAQGFADMARQLAERERNKKWWQL</sequence>
<feature type="compositionally biased region" description="Acidic residues" evidence="5">
    <location>
        <begin position="337"/>
        <end position="364"/>
    </location>
</feature>
<organism evidence="7 8">
    <name type="scientific">Chlamydomonas schloesseri</name>
    <dbReference type="NCBI Taxonomy" id="2026947"/>
    <lineage>
        <taxon>Eukaryota</taxon>
        <taxon>Viridiplantae</taxon>
        <taxon>Chlorophyta</taxon>
        <taxon>core chlorophytes</taxon>
        <taxon>Chlorophyceae</taxon>
        <taxon>CS clade</taxon>
        <taxon>Chlamydomonadales</taxon>
        <taxon>Chlamydomonadaceae</taxon>
        <taxon>Chlamydomonas</taxon>
    </lineage>
</organism>
<feature type="compositionally biased region" description="Basic residues" evidence="5">
    <location>
        <begin position="862"/>
        <end position="882"/>
    </location>
</feature>
<dbReference type="PROSITE" id="PS50892">
    <property type="entry name" value="V_SNARE"/>
    <property type="match status" value="1"/>
</dbReference>
<evidence type="ECO:0000256" key="3">
    <source>
        <dbReference type="PROSITE-ProRule" id="PRU00290"/>
    </source>
</evidence>
<evidence type="ECO:0000313" key="7">
    <source>
        <dbReference type="EMBL" id="KAG2431284.1"/>
    </source>
</evidence>
<reference evidence="7" key="1">
    <citation type="journal article" date="2020" name="bioRxiv">
        <title>Comparative genomics of Chlamydomonas.</title>
        <authorList>
            <person name="Craig R.J."/>
            <person name="Hasan A.R."/>
            <person name="Ness R.W."/>
            <person name="Keightley P.D."/>
        </authorList>
    </citation>
    <scope>NUCLEOTIDE SEQUENCE</scope>
    <source>
        <strain evidence="7">CCAP 11/173</strain>
    </source>
</reference>
<feature type="region of interest" description="Disordered" evidence="5">
    <location>
        <begin position="791"/>
        <end position="839"/>
    </location>
</feature>
<feature type="compositionally biased region" description="Low complexity" evidence="5">
    <location>
        <begin position="1375"/>
        <end position="1391"/>
    </location>
</feature>
<dbReference type="PANTHER" id="PTHR10241">
    <property type="entry name" value="LETHAL 2 GIANT LARVAE PROTEIN"/>
    <property type="match status" value="1"/>
</dbReference>
<feature type="compositionally biased region" description="Low complexity" evidence="5">
    <location>
        <begin position="1305"/>
        <end position="1344"/>
    </location>
</feature>
<dbReference type="CDD" id="cd15873">
    <property type="entry name" value="R-SNARE_STXBP5_6"/>
    <property type="match status" value="1"/>
</dbReference>
<dbReference type="InterPro" id="IPR036322">
    <property type="entry name" value="WD40_repeat_dom_sf"/>
</dbReference>
<dbReference type="Pfam" id="PF00957">
    <property type="entry name" value="Synaptobrevin"/>
    <property type="match status" value="1"/>
</dbReference>